<dbReference type="eggNOG" id="COG2207">
    <property type="taxonomic scope" value="Bacteria"/>
</dbReference>
<keyword evidence="4" id="KW-0597">Phosphoprotein</keyword>
<keyword evidence="2" id="KW-0238">DNA-binding</keyword>
<evidence type="ECO:0000313" key="7">
    <source>
        <dbReference type="EMBL" id="AEC02585.1"/>
    </source>
</evidence>
<evidence type="ECO:0000313" key="8">
    <source>
        <dbReference type="Proteomes" id="UP000007939"/>
    </source>
</evidence>
<evidence type="ECO:0000259" key="5">
    <source>
        <dbReference type="PROSITE" id="PS01124"/>
    </source>
</evidence>
<dbReference type="SUPFAM" id="SSF52172">
    <property type="entry name" value="CheY-like"/>
    <property type="match status" value="1"/>
</dbReference>
<name>F4GHJ6_PARC1</name>
<dbReference type="GO" id="GO:0000160">
    <property type="term" value="P:phosphorelay signal transduction system"/>
    <property type="evidence" value="ECO:0007669"/>
    <property type="project" value="InterPro"/>
</dbReference>
<dbReference type="PANTHER" id="PTHR43280">
    <property type="entry name" value="ARAC-FAMILY TRANSCRIPTIONAL REGULATOR"/>
    <property type="match status" value="1"/>
</dbReference>
<dbReference type="Gene3D" id="3.40.50.2300">
    <property type="match status" value="1"/>
</dbReference>
<protein>
    <submittedName>
        <fullName evidence="7">Two component transcriptional regulator, AraC family</fullName>
    </submittedName>
</protein>
<proteinExistence type="predicted"/>
<dbReference type="Gene3D" id="1.10.10.60">
    <property type="entry name" value="Homeodomain-like"/>
    <property type="match status" value="2"/>
</dbReference>
<dbReference type="InterPro" id="IPR001789">
    <property type="entry name" value="Sig_transdc_resp-reg_receiver"/>
</dbReference>
<dbReference type="KEGG" id="scc:Spico_1381"/>
<dbReference type="eggNOG" id="COG4753">
    <property type="taxonomic scope" value="Bacteria"/>
</dbReference>
<dbReference type="SUPFAM" id="SSF46689">
    <property type="entry name" value="Homeodomain-like"/>
    <property type="match status" value="2"/>
</dbReference>
<dbReference type="InterPro" id="IPR018060">
    <property type="entry name" value="HTH_AraC"/>
</dbReference>
<feature type="domain" description="Response regulatory" evidence="6">
    <location>
        <begin position="3"/>
        <end position="120"/>
    </location>
</feature>
<dbReference type="InterPro" id="IPR009057">
    <property type="entry name" value="Homeodomain-like_sf"/>
</dbReference>
<feature type="domain" description="HTH araC/xylS-type" evidence="5">
    <location>
        <begin position="429"/>
        <end position="527"/>
    </location>
</feature>
<dbReference type="HOGENOM" id="CLU_000445_5_0_12"/>
<dbReference type="PROSITE" id="PS50110">
    <property type="entry name" value="RESPONSE_REGULATORY"/>
    <property type="match status" value="1"/>
</dbReference>
<evidence type="ECO:0000256" key="1">
    <source>
        <dbReference type="ARBA" id="ARBA00023015"/>
    </source>
</evidence>
<accession>F4GHJ6</accession>
<keyword evidence="8" id="KW-1185">Reference proteome</keyword>
<dbReference type="PANTHER" id="PTHR43280:SF10">
    <property type="entry name" value="REGULATORY PROTEIN POCR"/>
    <property type="match status" value="1"/>
</dbReference>
<reference evidence="8" key="1">
    <citation type="submission" date="2011-04" db="EMBL/GenBank/DDBJ databases">
        <title>The complete genome of Spirochaeta coccoides DSM 17374.</title>
        <authorList>
            <person name="Lucas S."/>
            <person name="Copeland A."/>
            <person name="Lapidus A."/>
            <person name="Bruce D."/>
            <person name="Goodwin L."/>
            <person name="Pitluck S."/>
            <person name="Peters L."/>
            <person name="Kyrpides N."/>
            <person name="Mavromatis K."/>
            <person name="Pagani I."/>
            <person name="Ivanova N."/>
            <person name="Ovchinnikova G."/>
            <person name="Lu M."/>
            <person name="Detter J.C."/>
            <person name="Tapia R."/>
            <person name="Han C."/>
            <person name="Land M."/>
            <person name="Hauser L."/>
            <person name="Markowitz V."/>
            <person name="Cheng J.-F."/>
            <person name="Hugenholtz P."/>
            <person name="Woyke T."/>
            <person name="Wu D."/>
            <person name="Spring S."/>
            <person name="Schroeder M."/>
            <person name="Brambilla E."/>
            <person name="Klenk H.-P."/>
            <person name="Eisen J.A."/>
        </authorList>
    </citation>
    <scope>NUCLEOTIDE SEQUENCE [LARGE SCALE GENOMIC DNA]</scope>
    <source>
        <strain evidence="8">ATCC BAA-1237 / DSM 17374 / SPN1</strain>
    </source>
</reference>
<dbReference type="GO" id="GO:0003700">
    <property type="term" value="F:DNA-binding transcription factor activity"/>
    <property type="evidence" value="ECO:0007669"/>
    <property type="project" value="InterPro"/>
</dbReference>
<dbReference type="PROSITE" id="PS01124">
    <property type="entry name" value="HTH_ARAC_FAMILY_2"/>
    <property type="match status" value="1"/>
</dbReference>
<evidence type="ECO:0000256" key="3">
    <source>
        <dbReference type="ARBA" id="ARBA00023163"/>
    </source>
</evidence>
<sequence length="536" mass="61352">MYKVVLVDDEAIILSGIRFLMDWQSHDCQVIGTARNGKAALDMIRKEVPDIVLCDISMPIMDGIELLRTVTVELPQVVFIMLTCLEEFRYVQKSLHHNAFDYLLKTEMDAAALAMCIERAKPECEARRKLLRMDAADLHSLDEQGHVQDILVRLTLPEPLESRYRTLLAEKGMLRNHAFICVQLQYPDISPETGFSAADYQRMYDYQGEITRKVIGNSFSHFMPICGVRPFYHSFQFLVWDVPLSSFSSRVAACTVKLKNASTKITGITTHVLATGVQDSPDGLEDARDELRRLDKLFFIRETDLSQKDCKEDVVYSRQPLYSLTERIAAALDAKNSSDVRLYLSKARERIATETYQRHQVAWLCEEIASHAMVSLKTEYSSALVYPFHQDVLPYLGTRSAFLRWLQVFEEDAVCYLSHYGTVQDSVIERAKQYVHSHIHSRIMLDEVASTIGVSAGYLSSVFSRQCEMSFIEYVNTAKTDEAIRMMKGGENRINEIFAALGFENSYYFSKVFKRHVGMSPSVYISRIQQEQEKTE</sequence>
<evidence type="ECO:0000259" key="6">
    <source>
        <dbReference type="PROSITE" id="PS50110"/>
    </source>
</evidence>
<dbReference type="SMART" id="SM00342">
    <property type="entry name" value="HTH_ARAC"/>
    <property type="match status" value="1"/>
</dbReference>
<evidence type="ECO:0000256" key="4">
    <source>
        <dbReference type="PROSITE-ProRule" id="PRU00169"/>
    </source>
</evidence>
<dbReference type="InterPro" id="IPR011006">
    <property type="entry name" value="CheY-like_superfamily"/>
</dbReference>
<dbReference type="GO" id="GO:0043565">
    <property type="term" value="F:sequence-specific DNA binding"/>
    <property type="evidence" value="ECO:0007669"/>
    <property type="project" value="InterPro"/>
</dbReference>
<gene>
    <name evidence="7" type="ordered locus">Spico_1381</name>
</gene>
<dbReference type="Pfam" id="PF12833">
    <property type="entry name" value="HTH_18"/>
    <property type="match status" value="1"/>
</dbReference>
<dbReference type="Pfam" id="PF00072">
    <property type="entry name" value="Response_reg"/>
    <property type="match status" value="1"/>
</dbReference>
<dbReference type="AlphaFoldDB" id="F4GHJ6"/>
<dbReference type="Proteomes" id="UP000007939">
    <property type="component" value="Chromosome"/>
</dbReference>
<keyword evidence="3" id="KW-0804">Transcription</keyword>
<feature type="modified residue" description="4-aspartylphosphate" evidence="4">
    <location>
        <position position="55"/>
    </location>
</feature>
<evidence type="ECO:0000256" key="2">
    <source>
        <dbReference type="ARBA" id="ARBA00023125"/>
    </source>
</evidence>
<keyword evidence="1" id="KW-0805">Transcription regulation</keyword>
<dbReference type="STRING" id="760011.Spico_1381"/>
<reference evidence="7 8" key="2">
    <citation type="journal article" date="2012" name="Stand. Genomic Sci.">
        <title>Complete genome sequence of the termite hindgut bacterium Spirochaeta coccoides type strain (SPN1(T)), reclassification in the genus Sphaerochaeta as Sphaerochaeta coccoides comb. nov. and emendations of the family Spirochaetaceae and the genus Sphaerochaeta.</title>
        <authorList>
            <person name="Abt B."/>
            <person name="Han C."/>
            <person name="Scheuner C."/>
            <person name="Lu M."/>
            <person name="Lapidus A."/>
            <person name="Nolan M."/>
            <person name="Lucas S."/>
            <person name="Hammon N."/>
            <person name="Deshpande S."/>
            <person name="Cheng J.F."/>
            <person name="Tapia R."/>
            <person name="Goodwin L.A."/>
            <person name="Pitluck S."/>
            <person name="Liolios K."/>
            <person name="Pagani I."/>
            <person name="Ivanova N."/>
            <person name="Mavromatis K."/>
            <person name="Mikhailova N."/>
            <person name="Huntemann M."/>
            <person name="Pati A."/>
            <person name="Chen A."/>
            <person name="Palaniappan K."/>
            <person name="Land M."/>
            <person name="Hauser L."/>
            <person name="Brambilla E.M."/>
            <person name="Rohde M."/>
            <person name="Spring S."/>
            <person name="Gronow S."/>
            <person name="Goker M."/>
            <person name="Woyke T."/>
            <person name="Bristow J."/>
            <person name="Eisen J.A."/>
            <person name="Markowitz V."/>
            <person name="Hugenholtz P."/>
            <person name="Kyrpides N.C."/>
            <person name="Klenk H.P."/>
            <person name="Detter J.C."/>
        </authorList>
    </citation>
    <scope>NUCLEOTIDE SEQUENCE [LARGE SCALE GENOMIC DNA]</scope>
    <source>
        <strain evidence="8">ATCC BAA-1237 / DSM 17374 / SPN1</strain>
    </source>
</reference>
<dbReference type="RefSeq" id="WP_013739980.1">
    <property type="nucleotide sequence ID" value="NC_015436.1"/>
</dbReference>
<organism evidence="7 8">
    <name type="scientific">Parasphaerochaeta coccoides (strain ATCC BAA-1237 / DSM 17374 / SPN1)</name>
    <name type="common">Sphaerochaeta coccoides</name>
    <dbReference type="NCBI Taxonomy" id="760011"/>
    <lineage>
        <taxon>Bacteria</taxon>
        <taxon>Pseudomonadati</taxon>
        <taxon>Spirochaetota</taxon>
        <taxon>Spirochaetia</taxon>
        <taxon>Spirochaetales</taxon>
        <taxon>Sphaerochaetaceae</taxon>
        <taxon>Parasphaerochaeta</taxon>
    </lineage>
</organism>
<dbReference type="SMART" id="SM00448">
    <property type="entry name" value="REC"/>
    <property type="match status" value="1"/>
</dbReference>
<dbReference type="EMBL" id="CP002659">
    <property type="protein sequence ID" value="AEC02585.1"/>
    <property type="molecule type" value="Genomic_DNA"/>
</dbReference>
<dbReference type="CDD" id="cd17536">
    <property type="entry name" value="REC_YesN-like"/>
    <property type="match status" value="1"/>
</dbReference>